<dbReference type="EMBL" id="JAQQWK010000006">
    <property type="protein sequence ID" value="KAK8038774.1"/>
    <property type="molecule type" value="Genomic_DNA"/>
</dbReference>
<feature type="transmembrane region" description="Helical" evidence="2">
    <location>
        <begin position="246"/>
        <end position="267"/>
    </location>
</feature>
<dbReference type="Proteomes" id="UP001444661">
    <property type="component" value="Unassembled WGS sequence"/>
</dbReference>
<keyword evidence="2" id="KW-0812">Transmembrane</keyword>
<feature type="transmembrane region" description="Helical" evidence="2">
    <location>
        <begin position="41"/>
        <end position="60"/>
    </location>
</feature>
<comment type="caution">
    <text evidence="3">The sequence shown here is derived from an EMBL/GenBank/DDBJ whole genome shotgun (WGS) entry which is preliminary data.</text>
</comment>
<feature type="transmembrane region" description="Helical" evidence="2">
    <location>
        <begin position="171"/>
        <end position="199"/>
    </location>
</feature>
<name>A0ABR1SWS9_9PEZI</name>
<evidence type="ECO:0000256" key="1">
    <source>
        <dbReference type="SAM" id="MobiDB-lite"/>
    </source>
</evidence>
<sequence length="468" mass="51557">MGALLLPEVIPVAAGVLAYSVVCLLFSLLLIWLVWVHRERGSYVAMLGYFTFLSTLASIVQQIHTVVDWRNIKIDQYNVAVANQGSIVVAVAGPSTGLDLALFFVQYYSYNVEAIVALCWAVALTHSIYGWSEIAILKRIGRSTKISAKIVAVTLPVVIISLLQLDAIRASAWAFLLVANINLLLSPTLGAIALLLIMAKYIHTKRHLMTWNVRYGKHSQPASLSLSQPSIDSAVTERKSIYDNWLMIRFTIGFFCLSAFEVAQIMFQLASMRNIAKLGDSADLSATRARLDFLLFMPGCAASFVVFVVFGTTKTFADTIFKTFFSKCLRRRRQGRASTAVKSSSSSRTFTPSIGGGGGGSSKNKVAPLTTSPYPNLEDLCLSPCTEDDGMTFKLQDIDKPKAAHTRNSSWPDFSTFVVRMSRQSLKRMTTSRKKSTMTTATAKDQDDEFPILDSPVYYPGRLNDSAV</sequence>
<feature type="transmembrane region" description="Helical" evidence="2">
    <location>
        <begin position="293"/>
        <end position="312"/>
    </location>
</feature>
<reference evidence="3 4" key="1">
    <citation type="submission" date="2023-01" db="EMBL/GenBank/DDBJ databases">
        <title>Analysis of 21 Apiospora genomes using comparative genomics revels a genus with tremendous synthesis potential of carbohydrate active enzymes and secondary metabolites.</title>
        <authorList>
            <person name="Sorensen T."/>
        </authorList>
    </citation>
    <scope>NUCLEOTIDE SEQUENCE [LARGE SCALE GENOMIC DNA]</scope>
    <source>
        <strain evidence="3 4">CBS 33761</strain>
    </source>
</reference>
<feature type="transmembrane region" description="Helical" evidence="2">
    <location>
        <begin position="114"/>
        <end position="134"/>
    </location>
</feature>
<evidence type="ECO:0008006" key="5">
    <source>
        <dbReference type="Google" id="ProtNLM"/>
    </source>
</evidence>
<feature type="compositionally biased region" description="Polar residues" evidence="1">
    <location>
        <begin position="337"/>
        <end position="352"/>
    </location>
</feature>
<gene>
    <name evidence="3" type="ORF">PG993_007185</name>
</gene>
<evidence type="ECO:0000313" key="3">
    <source>
        <dbReference type="EMBL" id="KAK8038774.1"/>
    </source>
</evidence>
<accession>A0ABR1SWS9</accession>
<feature type="transmembrane region" description="Helical" evidence="2">
    <location>
        <begin position="12"/>
        <end position="35"/>
    </location>
</feature>
<keyword evidence="4" id="KW-1185">Reference proteome</keyword>
<protein>
    <recommendedName>
        <fullName evidence="5">Glycoside hydrolase</fullName>
    </recommendedName>
</protein>
<organism evidence="3 4">
    <name type="scientific">Apiospora rasikravindrae</name>
    <dbReference type="NCBI Taxonomy" id="990691"/>
    <lineage>
        <taxon>Eukaryota</taxon>
        <taxon>Fungi</taxon>
        <taxon>Dikarya</taxon>
        <taxon>Ascomycota</taxon>
        <taxon>Pezizomycotina</taxon>
        <taxon>Sordariomycetes</taxon>
        <taxon>Xylariomycetidae</taxon>
        <taxon>Amphisphaeriales</taxon>
        <taxon>Apiosporaceae</taxon>
        <taxon>Apiospora</taxon>
    </lineage>
</organism>
<keyword evidence="2" id="KW-1133">Transmembrane helix</keyword>
<proteinExistence type="predicted"/>
<feature type="transmembrane region" description="Helical" evidence="2">
    <location>
        <begin position="146"/>
        <end position="165"/>
    </location>
</feature>
<keyword evidence="2" id="KW-0472">Membrane</keyword>
<feature type="region of interest" description="Disordered" evidence="1">
    <location>
        <begin position="337"/>
        <end position="366"/>
    </location>
</feature>
<evidence type="ECO:0000313" key="4">
    <source>
        <dbReference type="Proteomes" id="UP001444661"/>
    </source>
</evidence>
<evidence type="ECO:0000256" key="2">
    <source>
        <dbReference type="SAM" id="Phobius"/>
    </source>
</evidence>